<keyword evidence="5 6" id="KW-0472">Membrane</keyword>
<protein>
    <submittedName>
        <fullName evidence="8">MFS transporter, DHA1 family, arabinose polymer transporter</fullName>
    </submittedName>
</protein>
<dbReference type="OrthoDB" id="9788453at2"/>
<proteinExistence type="predicted"/>
<evidence type="ECO:0000256" key="3">
    <source>
        <dbReference type="ARBA" id="ARBA00022692"/>
    </source>
</evidence>
<keyword evidence="9" id="KW-1185">Reference proteome</keyword>
<dbReference type="Pfam" id="PF07690">
    <property type="entry name" value="MFS_1"/>
    <property type="match status" value="1"/>
</dbReference>
<feature type="transmembrane region" description="Helical" evidence="6">
    <location>
        <begin position="99"/>
        <end position="119"/>
    </location>
</feature>
<accession>A0A1M7Z4P9</accession>
<dbReference type="GO" id="GO:0022857">
    <property type="term" value="F:transmembrane transporter activity"/>
    <property type="evidence" value="ECO:0007669"/>
    <property type="project" value="InterPro"/>
</dbReference>
<dbReference type="InterPro" id="IPR050189">
    <property type="entry name" value="MFS_Efflux_Transporters"/>
</dbReference>
<dbReference type="SUPFAM" id="SSF103473">
    <property type="entry name" value="MFS general substrate transporter"/>
    <property type="match status" value="1"/>
</dbReference>
<feature type="transmembrane region" description="Helical" evidence="6">
    <location>
        <begin position="160"/>
        <end position="179"/>
    </location>
</feature>
<dbReference type="PANTHER" id="PTHR43124">
    <property type="entry name" value="PURINE EFFLUX PUMP PBUE"/>
    <property type="match status" value="1"/>
</dbReference>
<evidence type="ECO:0000256" key="4">
    <source>
        <dbReference type="ARBA" id="ARBA00022989"/>
    </source>
</evidence>
<feature type="transmembrane region" description="Helical" evidence="6">
    <location>
        <begin position="266"/>
        <end position="283"/>
    </location>
</feature>
<feature type="transmembrane region" description="Helical" evidence="6">
    <location>
        <begin position="200"/>
        <end position="224"/>
    </location>
</feature>
<keyword evidence="2" id="KW-1003">Cell membrane</keyword>
<dbReference type="InterPro" id="IPR020846">
    <property type="entry name" value="MFS_dom"/>
</dbReference>
<feature type="transmembrane region" description="Helical" evidence="6">
    <location>
        <begin position="40"/>
        <end position="59"/>
    </location>
</feature>
<feature type="transmembrane region" description="Helical" evidence="6">
    <location>
        <begin position="330"/>
        <end position="349"/>
    </location>
</feature>
<evidence type="ECO:0000256" key="1">
    <source>
        <dbReference type="ARBA" id="ARBA00004651"/>
    </source>
</evidence>
<reference evidence="8 9" key="1">
    <citation type="submission" date="2016-12" db="EMBL/GenBank/DDBJ databases">
        <authorList>
            <person name="Song W.-J."/>
            <person name="Kurnit D.M."/>
        </authorList>
    </citation>
    <scope>NUCLEOTIDE SEQUENCE [LARGE SCALE GENOMIC DNA]</scope>
    <source>
        <strain evidence="8 9">DSM 19599</strain>
    </source>
</reference>
<evidence type="ECO:0000259" key="7">
    <source>
        <dbReference type="PROSITE" id="PS50850"/>
    </source>
</evidence>
<gene>
    <name evidence="8" type="ORF">SAMN02745172_00111</name>
</gene>
<feature type="domain" description="Major facilitator superfamily (MFS) profile" evidence="7">
    <location>
        <begin position="4"/>
        <end position="379"/>
    </location>
</feature>
<dbReference type="CDD" id="cd17324">
    <property type="entry name" value="MFS_NepI_like"/>
    <property type="match status" value="1"/>
</dbReference>
<sequence>MSLPLFALALASFGIGTTEFVIMGLLPEVAADLGVSIPTAGLLITGYAMGVVVGAPIVAAATNGLPRKATLVGLTGMFILGNFLCAIAPNYWFLMGARVVTAFCHGAYFGIGGVVAAGLVPQNQRARAMALMFAGLTVANILGVPAGTALGQWLGWRSTFWAVVAIGAIATTAVVLWVPKEIPVSRGNLRQEVRVLANTQVLLAMATSVAGSSALFAVFTYIAPLLREVTGVSPHGVTWILVLFGVGITFGNIIGGRLADWKVMPTLIGSFAVLALVFVALVFTSHSLVPMIVTIVIWGVLSFAIVPPLQIRVLDGARGAPNLASSLNQGAFNLGNAAGAWIGGAALSAGVPYDHLPWVGMAMALVALAICLVSRSIDRRNAARPQFAMSLN</sequence>
<dbReference type="GO" id="GO:0005886">
    <property type="term" value="C:plasma membrane"/>
    <property type="evidence" value="ECO:0007669"/>
    <property type="project" value="UniProtKB-SubCell"/>
</dbReference>
<feature type="transmembrane region" description="Helical" evidence="6">
    <location>
        <begin position="131"/>
        <end position="154"/>
    </location>
</feature>
<dbReference type="RefSeq" id="WP_073625280.1">
    <property type="nucleotide sequence ID" value="NZ_FRXO01000001.1"/>
</dbReference>
<dbReference type="EMBL" id="FRXO01000001">
    <property type="protein sequence ID" value="SHO59918.1"/>
    <property type="molecule type" value="Genomic_DNA"/>
</dbReference>
<dbReference type="InterPro" id="IPR011701">
    <property type="entry name" value="MFS"/>
</dbReference>
<evidence type="ECO:0000313" key="9">
    <source>
        <dbReference type="Proteomes" id="UP000186406"/>
    </source>
</evidence>
<dbReference type="InterPro" id="IPR036259">
    <property type="entry name" value="MFS_trans_sf"/>
</dbReference>
<dbReference type="PANTHER" id="PTHR43124:SF8">
    <property type="entry name" value="INNER MEMBRANE TRANSPORT PROTEIN YDHP"/>
    <property type="match status" value="1"/>
</dbReference>
<feature type="transmembrane region" description="Helical" evidence="6">
    <location>
        <begin position="355"/>
        <end position="374"/>
    </location>
</feature>
<dbReference type="Proteomes" id="UP000186406">
    <property type="component" value="Unassembled WGS sequence"/>
</dbReference>
<evidence type="ECO:0000256" key="2">
    <source>
        <dbReference type="ARBA" id="ARBA00022475"/>
    </source>
</evidence>
<dbReference type="InterPro" id="IPR001958">
    <property type="entry name" value="Tet-R_TetA/multi-R_MdtG-like"/>
</dbReference>
<name>A0A1M7Z4P9_9HYPH</name>
<feature type="transmembrane region" description="Helical" evidence="6">
    <location>
        <begin position="289"/>
        <end position="309"/>
    </location>
</feature>
<dbReference type="AlphaFoldDB" id="A0A1M7Z4P9"/>
<evidence type="ECO:0000256" key="5">
    <source>
        <dbReference type="ARBA" id="ARBA00023136"/>
    </source>
</evidence>
<keyword evidence="4 6" id="KW-1133">Transmembrane helix</keyword>
<dbReference type="Gene3D" id="1.20.1250.20">
    <property type="entry name" value="MFS general substrate transporter like domains"/>
    <property type="match status" value="2"/>
</dbReference>
<evidence type="ECO:0000313" key="8">
    <source>
        <dbReference type="EMBL" id="SHO59918.1"/>
    </source>
</evidence>
<dbReference type="PROSITE" id="PS50850">
    <property type="entry name" value="MFS"/>
    <property type="match status" value="1"/>
</dbReference>
<comment type="subcellular location">
    <subcellularLocation>
        <location evidence="1">Cell membrane</location>
        <topology evidence="1">Multi-pass membrane protein</topology>
    </subcellularLocation>
</comment>
<evidence type="ECO:0000256" key="6">
    <source>
        <dbReference type="SAM" id="Phobius"/>
    </source>
</evidence>
<feature type="transmembrane region" description="Helical" evidence="6">
    <location>
        <begin position="236"/>
        <end position="254"/>
    </location>
</feature>
<feature type="transmembrane region" description="Helical" evidence="6">
    <location>
        <begin position="71"/>
        <end position="93"/>
    </location>
</feature>
<organism evidence="8 9">
    <name type="scientific">Pseudoxanthobacter soli DSM 19599</name>
    <dbReference type="NCBI Taxonomy" id="1123029"/>
    <lineage>
        <taxon>Bacteria</taxon>
        <taxon>Pseudomonadati</taxon>
        <taxon>Pseudomonadota</taxon>
        <taxon>Alphaproteobacteria</taxon>
        <taxon>Hyphomicrobiales</taxon>
        <taxon>Segnochrobactraceae</taxon>
        <taxon>Pseudoxanthobacter</taxon>
    </lineage>
</organism>
<dbReference type="PRINTS" id="PR01035">
    <property type="entry name" value="TCRTETA"/>
</dbReference>
<keyword evidence="3 6" id="KW-0812">Transmembrane</keyword>